<gene>
    <name evidence="1" type="ORF">LAFE_0G00452G</name>
</gene>
<sequence>MSLEEKFFDSLLDMNDLHSAMDESDEKKNQRVSWEDFLIDGLESLTSLFDNIYILRSFGIISESNVLYQKLNRGDFGSKLWFISSLLSTRKSLSQLIVLGRSRYKLLKEYRQLMACCTNSLRKTLITKIRQSLRKVDVEIKKVLLELIQNLAYLLLITVDIFKLHLSRKWKRLLEAISVAATILRLLSSGITSVPI</sequence>
<evidence type="ECO:0000313" key="1">
    <source>
        <dbReference type="EMBL" id="SCW02987.1"/>
    </source>
</evidence>
<dbReference type="OrthoDB" id="4063222at2759"/>
<organism evidence="1 2">
    <name type="scientific">Lachancea fermentati</name>
    <name type="common">Zygosaccharomyces fermentati</name>
    <dbReference type="NCBI Taxonomy" id="4955"/>
    <lineage>
        <taxon>Eukaryota</taxon>
        <taxon>Fungi</taxon>
        <taxon>Dikarya</taxon>
        <taxon>Ascomycota</taxon>
        <taxon>Saccharomycotina</taxon>
        <taxon>Saccharomycetes</taxon>
        <taxon>Saccharomycetales</taxon>
        <taxon>Saccharomycetaceae</taxon>
        <taxon>Lachancea</taxon>
    </lineage>
</organism>
<dbReference type="OMA" id="GSKIWFV"/>
<dbReference type="EMBL" id="LT598486">
    <property type="protein sequence ID" value="SCW02987.1"/>
    <property type="molecule type" value="Genomic_DNA"/>
</dbReference>
<dbReference type="AlphaFoldDB" id="A0A1G4MGE3"/>
<keyword evidence="2" id="KW-1185">Reference proteome</keyword>
<name>A0A1G4MGE3_LACFM</name>
<evidence type="ECO:0000313" key="2">
    <source>
        <dbReference type="Proteomes" id="UP000190831"/>
    </source>
</evidence>
<accession>A0A1G4MGE3</accession>
<protein>
    <submittedName>
        <fullName evidence="1">LAFE_0G00452g1_1</fullName>
    </submittedName>
</protein>
<dbReference type="Proteomes" id="UP000190831">
    <property type="component" value="Chromosome G"/>
</dbReference>
<proteinExistence type="predicted"/>
<reference evidence="1 2" key="1">
    <citation type="submission" date="2016-03" db="EMBL/GenBank/DDBJ databases">
        <authorList>
            <person name="Devillers H."/>
        </authorList>
    </citation>
    <scope>NUCLEOTIDE SEQUENCE [LARGE SCALE GENOMIC DNA]</scope>
    <source>
        <strain evidence="1">CBS 6772</strain>
    </source>
</reference>